<dbReference type="AlphaFoldDB" id="A0A5J9U926"/>
<organism evidence="5 6">
    <name type="scientific">Eragrostis curvula</name>
    <name type="common">weeping love grass</name>
    <dbReference type="NCBI Taxonomy" id="38414"/>
    <lineage>
        <taxon>Eukaryota</taxon>
        <taxon>Viridiplantae</taxon>
        <taxon>Streptophyta</taxon>
        <taxon>Embryophyta</taxon>
        <taxon>Tracheophyta</taxon>
        <taxon>Spermatophyta</taxon>
        <taxon>Magnoliopsida</taxon>
        <taxon>Liliopsida</taxon>
        <taxon>Poales</taxon>
        <taxon>Poaceae</taxon>
        <taxon>PACMAD clade</taxon>
        <taxon>Chloridoideae</taxon>
        <taxon>Eragrostideae</taxon>
        <taxon>Eragrostidinae</taxon>
        <taxon>Eragrostis</taxon>
    </lineage>
</organism>
<evidence type="ECO:0000313" key="6">
    <source>
        <dbReference type="Proteomes" id="UP000324897"/>
    </source>
</evidence>
<dbReference type="Pfam" id="PF06203">
    <property type="entry name" value="CCT"/>
    <property type="match status" value="1"/>
</dbReference>
<evidence type="ECO:0000313" key="5">
    <source>
        <dbReference type="EMBL" id="TVU20086.1"/>
    </source>
</evidence>
<dbReference type="InterPro" id="IPR045281">
    <property type="entry name" value="CONSTANS-like"/>
</dbReference>
<dbReference type="PANTHER" id="PTHR31319">
    <property type="entry name" value="ZINC FINGER PROTEIN CONSTANS-LIKE 4"/>
    <property type="match status" value="1"/>
</dbReference>
<accession>A0A5J9U926</accession>
<dbReference type="GO" id="GO:0005634">
    <property type="term" value="C:nucleus"/>
    <property type="evidence" value="ECO:0007669"/>
    <property type="project" value="UniProtKB-SubCell"/>
</dbReference>
<reference evidence="5 6" key="1">
    <citation type="journal article" date="2019" name="Sci. Rep.">
        <title>A high-quality genome of Eragrostis curvula grass provides insights into Poaceae evolution and supports new strategies to enhance forage quality.</title>
        <authorList>
            <person name="Carballo J."/>
            <person name="Santos B.A.C.M."/>
            <person name="Zappacosta D."/>
            <person name="Garbus I."/>
            <person name="Selva J.P."/>
            <person name="Gallo C.A."/>
            <person name="Diaz A."/>
            <person name="Albertini E."/>
            <person name="Caccamo M."/>
            <person name="Echenique V."/>
        </authorList>
    </citation>
    <scope>NUCLEOTIDE SEQUENCE [LARGE SCALE GENOMIC DNA]</scope>
    <source>
        <strain evidence="6">cv. Victoria</strain>
        <tissue evidence="5">Leaf</tissue>
    </source>
</reference>
<protein>
    <recommendedName>
        <fullName evidence="4">CCT domain-containing protein</fullName>
    </recommendedName>
</protein>
<evidence type="ECO:0000256" key="2">
    <source>
        <dbReference type="ARBA" id="ARBA00023242"/>
    </source>
</evidence>
<feature type="domain" description="CCT" evidence="4">
    <location>
        <begin position="301"/>
        <end position="343"/>
    </location>
</feature>
<dbReference type="Proteomes" id="UP000324897">
    <property type="component" value="Chromosome 7"/>
</dbReference>
<name>A0A5J9U926_9POAL</name>
<comment type="caution">
    <text evidence="5">The sequence shown here is derived from an EMBL/GenBank/DDBJ whole genome shotgun (WGS) entry which is preliminary data.</text>
</comment>
<evidence type="ECO:0000256" key="3">
    <source>
        <dbReference type="PROSITE-ProRule" id="PRU00357"/>
    </source>
</evidence>
<dbReference type="GO" id="GO:0009909">
    <property type="term" value="P:regulation of flower development"/>
    <property type="evidence" value="ECO:0007669"/>
    <property type="project" value="InterPro"/>
</dbReference>
<sequence>MYADARFGFAAAYSPSPAALSSSSQPFDFSYFSSSGPTAPALHQDACIPIPMDDAYATMPLIADASEIAGAHLSIGDYSHPYFIEQGNMVQPSLVSEYDLGGEGDLFKAPEPIINEHLLSLDPVAAAISMMSGGETAMDETLKAADIGTIQNDPLLSEVLYECEKELMEKSAIEETISELLDVKIPMLQVEEMPRQVEEALLQVELSTMEKEKSSIPECSLQKSVSSGCLNSADWINGPVRPNFLDFQGLDFETAFGMRRAYSEGDIQNLGANTPRPANAASVQTSCERLVTISDLKSEERKQKLSRYRKKKIKRNFGRKIKYACRKALADSQPRVRGRFAKIEESDLLKPK</sequence>
<dbReference type="Gramene" id="TVU20086">
    <property type="protein sequence ID" value="TVU20086"/>
    <property type="gene ID" value="EJB05_36279"/>
</dbReference>
<keyword evidence="6" id="KW-1185">Reference proteome</keyword>
<keyword evidence="2 3" id="KW-0539">Nucleus</keyword>
<proteinExistence type="predicted"/>
<dbReference type="PANTHER" id="PTHR31319:SF71">
    <property type="entry name" value="CCT MOTIF FAMILY PROTEIN"/>
    <property type="match status" value="1"/>
</dbReference>
<evidence type="ECO:0000256" key="1">
    <source>
        <dbReference type="ARBA" id="ARBA00004123"/>
    </source>
</evidence>
<dbReference type="OrthoDB" id="153872at2759"/>
<gene>
    <name evidence="5" type="ORF">EJB05_36279</name>
</gene>
<dbReference type="EMBL" id="RWGY01000029">
    <property type="protein sequence ID" value="TVU20086.1"/>
    <property type="molecule type" value="Genomic_DNA"/>
</dbReference>
<evidence type="ECO:0000259" key="4">
    <source>
        <dbReference type="PROSITE" id="PS51017"/>
    </source>
</evidence>
<comment type="subcellular location">
    <subcellularLocation>
        <location evidence="1 3">Nucleus</location>
    </subcellularLocation>
</comment>
<dbReference type="InterPro" id="IPR010402">
    <property type="entry name" value="CCT_domain"/>
</dbReference>
<dbReference type="GO" id="GO:0003700">
    <property type="term" value="F:DNA-binding transcription factor activity"/>
    <property type="evidence" value="ECO:0007669"/>
    <property type="project" value="TreeGrafter"/>
</dbReference>
<dbReference type="PROSITE" id="PS51017">
    <property type="entry name" value="CCT"/>
    <property type="match status" value="1"/>
</dbReference>